<dbReference type="HAMAP" id="MF_01527_B">
    <property type="entry name" value="GTP_cyclohydrol_B"/>
    <property type="match status" value="1"/>
</dbReference>
<protein>
    <recommendedName>
        <fullName evidence="2">GTP cyclohydrolase FolE2</fullName>
        <ecNumber evidence="2">3.5.4.16</ecNumber>
    </recommendedName>
</protein>
<keyword evidence="1 2" id="KW-0378">Hydrolase</keyword>
<evidence type="ECO:0000256" key="1">
    <source>
        <dbReference type="ARBA" id="ARBA00022801"/>
    </source>
</evidence>
<dbReference type="Pfam" id="PF02649">
    <property type="entry name" value="GCHY-1"/>
    <property type="match status" value="1"/>
</dbReference>
<evidence type="ECO:0000313" key="3">
    <source>
        <dbReference type="EMBL" id="MBI1756760.1"/>
    </source>
</evidence>
<name>A0A931LXQ7_FIMGI</name>
<comment type="caution">
    <text evidence="3">The sequence shown here is derived from an EMBL/GenBank/DDBJ whole genome shotgun (WGS) entry which is preliminary data.</text>
</comment>
<evidence type="ECO:0000313" key="4">
    <source>
        <dbReference type="Proteomes" id="UP000727962"/>
    </source>
</evidence>
<gene>
    <name evidence="2" type="primary">folE2</name>
    <name evidence="3" type="ORF">HYR64_06600</name>
</gene>
<dbReference type="AlphaFoldDB" id="A0A931LXQ7"/>
<dbReference type="GO" id="GO:0003934">
    <property type="term" value="F:GTP cyclohydrolase I activity"/>
    <property type="evidence" value="ECO:0007669"/>
    <property type="project" value="UniProtKB-UniRule"/>
</dbReference>
<proteinExistence type="inferred from homology"/>
<comment type="catalytic activity">
    <reaction evidence="2">
        <text>GTP + H2O = 7,8-dihydroneopterin 3'-triphosphate + formate + H(+)</text>
        <dbReference type="Rhea" id="RHEA:17473"/>
        <dbReference type="ChEBI" id="CHEBI:15377"/>
        <dbReference type="ChEBI" id="CHEBI:15378"/>
        <dbReference type="ChEBI" id="CHEBI:15740"/>
        <dbReference type="ChEBI" id="CHEBI:37565"/>
        <dbReference type="ChEBI" id="CHEBI:58462"/>
        <dbReference type="EC" id="3.5.4.16"/>
    </reaction>
</comment>
<dbReference type="Proteomes" id="UP000727962">
    <property type="component" value="Unassembled WGS sequence"/>
</dbReference>
<dbReference type="GO" id="GO:0046654">
    <property type="term" value="P:tetrahydrofolate biosynthetic process"/>
    <property type="evidence" value="ECO:0007669"/>
    <property type="project" value="UniProtKB-UniRule"/>
</dbReference>
<evidence type="ECO:0000256" key="2">
    <source>
        <dbReference type="HAMAP-Rule" id="MF_01527"/>
    </source>
</evidence>
<organism evidence="3 4">
    <name type="scientific">Fimbriimonas ginsengisoli</name>
    <dbReference type="NCBI Taxonomy" id="1005039"/>
    <lineage>
        <taxon>Bacteria</taxon>
        <taxon>Bacillati</taxon>
        <taxon>Armatimonadota</taxon>
        <taxon>Fimbriimonadia</taxon>
        <taxon>Fimbriimonadales</taxon>
        <taxon>Fimbriimonadaceae</taxon>
        <taxon>Fimbriimonas</taxon>
    </lineage>
</organism>
<dbReference type="EC" id="3.5.4.16" evidence="2"/>
<dbReference type="Gene3D" id="3.10.270.10">
    <property type="entry name" value="Urate Oxidase"/>
    <property type="match status" value="1"/>
</dbReference>
<dbReference type="EMBL" id="JACOSL010000039">
    <property type="protein sequence ID" value="MBI1756760.1"/>
    <property type="molecule type" value="Genomic_DNA"/>
</dbReference>
<dbReference type="NCBIfam" id="NF010200">
    <property type="entry name" value="PRK13674.1-1"/>
    <property type="match status" value="1"/>
</dbReference>
<dbReference type="InterPro" id="IPR003801">
    <property type="entry name" value="GTP_cyclohydrolase_FolE2/MptA"/>
</dbReference>
<dbReference type="PANTHER" id="PTHR36445">
    <property type="entry name" value="GTP CYCLOHYDROLASE MPTA"/>
    <property type="match status" value="1"/>
</dbReference>
<comment type="pathway">
    <text evidence="2">Cofactor biosynthesis; 7,8-dihydroneopterin triphosphate biosynthesis; 7,8-dihydroneopterin triphosphate from GTP: step 1/1.</text>
</comment>
<dbReference type="PANTHER" id="PTHR36445:SF1">
    <property type="entry name" value="GTP CYCLOHYDROLASE MPTA"/>
    <property type="match status" value="1"/>
</dbReference>
<dbReference type="InterPro" id="IPR022838">
    <property type="entry name" value="GTP_cyclohydrolase_FolE2"/>
</dbReference>
<comment type="function">
    <text evidence="2">Converts GTP to 7,8-dihydroneopterin triphosphate.</text>
</comment>
<comment type="similarity">
    <text evidence="2">Belongs to the GTP cyclohydrolase IV family.</text>
</comment>
<sequence length="268" mass="30017">MPPHSTMKTAALVDVQSSPDDRDIAIDRVGVRNVRYPMHVRNKDNGLQHTVGTFTLTVDLPKHYKGTHMSRFLEVLSQHNHDLGPETIPGILKRLRERLDADSAHLEVRFTFFREKAAPVTGGKGMMGYECGFSATGGAVNDFELLLTVPVTTLCPCSKEIASRGAHNQRGYVSVRVRPTALLWLEDVIDLIEACGSAPLYPLLKRPDEKFVTEQAYDNPRFVEDLVREVSAAFDNDPRVASYEIEVENHESIHDHNAYARLARAKAR</sequence>
<reference evidence="3" key="1">
    <citation type="submission" date="2020-07" db="EMBL/GenBank/DDBJ databases">
        <title>Huge and variable diversity of episymbiotic CPR bacteria and DPANN archaea in groundwater ecosystems.</title>
        <authorList>
            <person name="He C.Y."/>
            <person name="Keren R."/>
            <person name="Whittaker M."/>
            <person name="Farag I.F."/>
            <person name="Doudna J."/>
            <person name="Cate J.H.D."/>
            <person name="Banfield J.F."/>
        </authorList>
    </citation>
    <scope>NUCLEOTIDE SEQUENCE</scope>
    <source>
        <strain evidence="3">NC_groundwater_17_Pr7_B-0.1um_64_12</strain>
    </source>
</reference>
<accession>A0A931LXQ7</accession>
<feature type="site" description="May be catalytically important" evidence="2">
    <location>
        <position position="155"/>
    </location>
</feature>